<reference evidence="1" key="1">
    <citation type="submission" date="2014-03" db="EMBL/GenBank/DDBJ databases">
        <title>The sialotranscriptome of Amblyomma triste, Amblyomma parvum and Amblyomma cajennense ticks, uncovered by 454-based RNA-seq.</title>
        <authorList>
            <person name="Garcia G.R."/>
            <person name="Gardinassi L.G."/>
            <person name="Ribeiro J.M."/>
            <person name="Anatriello E."/>
            <person name="Ferreira B.R."/>
            <person name="Moreira H.N."/>
            <person name="Mafra C."/>
            <person name="Olegario M.M."/>
            <person name="Szabo P.J."/>
            <person name="Miranda-Santos I.K."/>
            <person name="Maruyama S.R."/>
        </authorList>
    </citation>
    <scope>NUCLEOTIDE SEQUENCE</scope>
    <source>
        <strain evidence="1">Mato Grasso do Sul</strain>
        <tissue evidence="1">Salivary glands</tissue>
    </source>
</reference>
<name>A0A023G3V8_AMBTT</name>
<sequence>MLHCSTLSYLSIVQAFIVCQQELALSFVAIAYLFYQHCQSTFTVVFHFVLSEYRQICLKHIYRVALMTSDCYRIRSHLSQLSRQLSSRSSDQA</sequence>
<proteinExistence type="evidence at transcript level"/>
<protein>
    <submittedName>
        <fullName evidence="1">Putative secreted protein</fullName>
    </submittedName>
</protein>
<dbReference type="EMBL" id="GBBM01007878">
    <property type="protein sequence ID" value="JAC27540.1"/>
    <property type="molecule type" value="mRNA"/>
</dbReference>
<dbReference type="AlphaFoldDB" id="A0A023G3V8"/>
<evidence type="ECO:0000313" key="1">
    <source>
        <dbReference type="EMBL" id="JAC27540.1"/>
    </source>
</evidence>
<accession>A0A023G3V8</accession>
<organism evidence="1">
    <name type="scientific">Amblyomma triste</name>
    <name type="common">Neotropical tick</name>
    <dbReference type="NCBI Taxonomy" id="251400"/>
    <lineage>
        <taxon>Eukaryota</taxon>
        <taxon>Metazoa</taxon>
        <taxon>Ecdysozoa</taxon>
        <taxon>Arthropoda</taxon>
        <taxon>Chelicerata</taxon>
        <taxon>Arachnida</taxon>
        <taxon>Acari</taxon>
        <taxon>Parasitiformes</taxon>
        <taxon>Ixodida</taxon>
        <taxon>Ixodoidea</taxon>
        <taxon>Ixodidae</taxon>
        <taxon>Amblyomminae</taxon>
        <taxon>Amblyomma</taxon>
    </lineage>
</organism>